<keyword evidence="2 4" id="KW-0808">Transferase</keyword>
<organism evidence="6 7">
    <name type="scientific">Curtobacterium pusillum</name>
    <dbReference type="NCBI Taxonomy" id="69373"/>
    <lineage>
        <taxon>Bacteria</taxon>
        <taxon>Bacillati</taxon>
        <taxon>Actinomycetota</taxon>
        <taxon>Actinomycetes</taxon>
        <taxon>Micrococcales</taxon>
        <taxon>Microbacteriaceae</taxon>
        <taxon>Curtobacterium</taxon>
    </lineage>
</organism>
<dbReference type="PANTHER" id="PTHR10584">
    <property type="entry name" value="SUGAR KINASE"/>
    <property type="match status" value="1"/>
</dbReference>
<dbReference type="InterPro" id="IPR011611">
    <property type="entry name" value="PfkB_dom"/>
</dbReference>
<accession>A0AAW3T301</accession>
<feature type="domain" description="Carbohydrate kinase PfkB" evidence="5">
    <location>
        <begin position="5"/>
        <end position="286"/>
    </location>
</feature>
<evidence type="ECO:0000256" key="3">
    <source>
        <dbReference type="ARBA" id="ARBA00022777"/>
    </source>
</evidence>
<reference evidence="6 7" key="1">
    <citation type="submission" date="2020-07" db="EMBL/GenBank/DDBJ databases">
        <title>Above-ground endophytic microbial communities from plants in different locations in the United States.</title>
        <authorList>
            <person name="Frank C."/>
        </authorList>
    </citation>
    <scope>NUCLEOTIDE SEQUENCE [LARGE SCALE GENOMIC DNA]</scope>
    <source>
        <strain evidence="6 7">WPL5_2</strain>
    </source>
</reference>
<sequence>MKAGAVVVGQVARDFVVRVERLPAPGRATTVARRIERLGGKGANHALGLHQLGLAVALVGVVGTDHAGDDVLHEADTEGLDVAGVVRRGETALLIDVTDDDGRRLLEDVPSDALLRPEDVERTASLFDEAAVVSLQLQQPTDAVLTAAHLAAEAGARIVLDGATEDDGDELLALADVVRADATEAAMWAGTTIRERADAARVTRSLLERGPSLAAVTVPGQGDLVAWRTGRVFLPYGDTPVVDPTGGGDAFLAGLVAALTHGAGPEEAGQAAARAAASTVARLGGRPELGR</sequence>
<evidence type="ECO:0000259" key="5">
    <source>
        <dbReference type="Pfam" id="PF00294"/>
    </source>
</evidence>
<dbReference type="PROSITE" id="PS00583">
    <property type="entry name" value="PFKB_KINASES_1"/>
    <property type="match status" value="1"/>
</dbReference>
<protein>
    <submittedName>
        <fullName evidence="6">Ribokinase</fullName>
        <ecNumber evidence="6">2.7.1.15</ecNumber>
    </submittedName>
</protein>
<dbReference type="EMBL" id="JACGXP010000001">
    <property type="protein sequence ID" value="MBA8988982.1"/>
    <property type="molecule type" value="Genomic_DNA"/>
</dbReference>
<dbReference type="RefSeq" id="WP_338085015.1">
    <property type="nucleotide sequence ID" value="NZ_JACGXP010000001.1"/>
</dbReference>
<dbReference type="EC" id="2.7.1.15" evidence="6"/>
<dbReference type="Proteomes" id="UP000590225">
    <property type="component" value="Unassembled WGS sequence"/>
</dbReference>
<dbReference type="AlphaFoldDB" id="A0AAW3T301"/>
<evidence type="ECO:0000313" key="6">
    <source>
        <dbReference type="EMBL" id="MBA8988982.1"/>
    </source>
</evidence>
<dbReference type="GO" id="GO:0004747">
    <property type="term" value="F:ribokinase activity"/>
    <property type="evidence" value="ECO:0007669"/>
    <property type="project" value="UniProtKB-EC"/>
</dbReference>
<dbReference type="PROSITE" id="PS00584">
    <property type="entry name" value="PFKB_KINASES_2"/>
    <property type="match status" value="1"/>
</dbReference>
<proteinExistence type="inferred from homology"/>
<name>A0AAW3T301_9MICO</name>
<comment type="similarity">
    <text evidence="1 4">Belongs to the carbohydrate kinase PfkB family.</text>
</comment>
<dbReference type="GO" id="GO:0005829">
    <property type="term" value="C:cytosol"/>
    <property type="evidence" value="ECO:0007669"/>
    <property type="project" value="TreeGrafter"/>
</dbReference>
<gene>
    <name evidence="6" type="ORF">FHW23_000214</name>
</gene>
<dbReference type="InterPro" id="IPR002139">
    <property type="entry name" value="Ribo/fructo_kinase"/>
</dbReference>
<dbReference type="PANTHER" id="PTHR10584:SF166">
    <property type="entry name" value="RIBOKINASE"/>
    <property type="match status" value="1"/>
</dbReference>
<dbReference type="PRINTS" id="PR00990">
    <property type="entry name" value="RIBOKINASE"/>
</dbReference>
<evidence type="ECO:0000256" key="2">
    <source>
        <dbReference type="ARBA" id="ARBA00022679"/>
    </source>
</evidence>
<evidence type="ECO:0000256" key="1">
    <source>
        <dbReference type="ARBA" id="ARBA00010688"/>
    </source>
</evidence>
<dbReference type="Gene3D" id="3.40.1190.20">
    <property type="match status" value="1"/>
</dbReference>
<dbReference type="Pfam" id="PF00294">
    <property type="entry name" value="PfkB"/>
    <property type="match status" value="1"/>
</dbReference>
<dbReference type="SUPFAM" id="SSF53613">
    <property type="entry name" value="Ribokinase-like"/>
    <property type="match status" value="1"/>
</dbReference>
<dbReference type="InterPro" id="IPR029056">
    <property type="entry name" value="Ribokinase-like"/>
</dbReference>
<dbReference type="InterPro" id="IPR002173">
    <property type="entry name" value="Carboh/pur_kinase_PfkB_CS"/>
</dbReference>
<keyword evidence="3 4" id="KW-0418">Kinase</keyword>
<comment type="caution">
    <text evidence="6">The sequence shown here is derived from an EMBL/GenBank/DDBJ whole genome shotgun (WGS) entry which is preliminary data.</text>
</comment>
<evidence type="ECO:0000256" key="4">
    <source>
        <dbReference type="RuleBase" id="RU003704"/>
    </source>
</evidence>
<evidence type="ECO:0000313" key="7">
    <source>
        <dbReference type="Proteomes" id="UP000590225"/>
    </source>
</evidence>